<dbReference type="EMBL" id="VJMI01012960">
    <property type="protein sequence ID" value="KAF0748931.1"/>
    <property type="molecule type" value="Genomic_DNA"/>
</dbReference>
<name>A0A6A5AB34_APHAT</name>
<accession>A0A6A5AB34</accession>
<feature type="region of interest" description="Disordered" evidence="1">
    <location>
        <begin position="464"/>
        <end position="497"/>
    </location>
</feature>
<sequence length="1070" mass="117860">MFSLLYIVALKTQKYLAFSDIHDFSYGYKLELDDKYRVNIVAYMECSMFQTPPLGVTELEGGNLGATNQIHHHSTGNFHWENTLVKDKEEDGISSLRMEHLALQVMHPAFREREEYNNTHSTYHDLPSGPYIPESALQLGVAPKSTVSSSLLRELIDKTHDPTVQEISPTKPLVTQSPERIIPVKAKPTTVRSVAKTYTSVYIQFPHTKPYKQQSTDNTEPYAASTTLLPTGDSVSSFQSIEDHAALAANIAHALLTVTEPHEQKTIIDHICEQQPPATTAYISDCKPTNEASSDGAASVQAKERMTLDLSEGDVVEERNPSALRQFILSADVSPFDESNMLLALPELEFRHRNSWQLEGSDEAMVADQSNQAAFDDVSDEVSHQLDTPLRNDDSDSSSSGAPHGICDGQNDEGDMDTRSERLFPPEELLSLTMEPLEDDPSQQPATANDHEHLGQLLEAGTSLLQAPDTTRSRRTSISSSPDHSLPDDEDFEEEETSYPLVEVVPVPPACVHDYVLAPLGSSLRLFKQLHPAQFIRISSDIEEISTTISGALAPDLHPLELIATKDLEAPITLEEDTPDHRSDSKIFIWFYCINVIFFYFFHEGSSSGAESSDLDDDDGDAGDDGDDQAPNDRVPEDSSNTPPAMESTPARKLSLPQDTQVPEPLLDDLTKKAKGAPRRKSRVAKTRKRSVVPAAAAVAAAQTSTPPSKTSIQPVKRREFLFSHPVHLNVQALYKTRSKPQTPQWTPLDASDDDDDEDGKGVTHTTTYDDSAFCDSGGALVAGDICLSPRLDQSITNRWATLFESEEIDIHFQLTDALRSIHVDSDSPSPTTIAIVSPGTATSSHDTVKADIRSKTKRRMSLFRADRAARESICQPMQLQLGESVRDVLHSNQVTKYMEANTNQDDKSEYLSLTQHYAMITTKSSSRRGTIGMLQDNVQLVEEVVEDDDDEGDDNEQDGMAHSNIVPTDETHAFEVLLDRLTNYKDATTAIATEEIDTCRDTSSVTSDNSNSEVDEKAALKAMVKAMVATRLADTSPRKGGVQSKLKPRRLRTPQVVAYSIAGGVSSPN</sequence>
<reference evidence="2 3" key="1">
    <citation type="submission" date="2019-06" db="EMBL/GenBank/DDBJ databases">
        <title>Genomics analysis of Aphanomyces spp. identifies a new class of oomycete effector associated with host adaptation.</title>
        <authorList>
            <person name="Gaulin E."/>
        </authorList>
    </citation>
    <scope>NUCLEOTIDE SEQUENCE [LARGE SCALE GENOMIC DNA]</scope>
    <source>
        <strain evidence="2 3">E</strain>
    </source>
</reference>
<organism evidence="2 3">
    <name type="scientific">Aphanomyces astaci</name>
    <name type="common">Crayfish plague agent</name>
    <dbReference type="NCBI Taxonomy" id="112090"/>
    <lineage>
        <taxon>Eukaryota</taxon>
        <taxon>Sar</taxon>
        <taxon>Stramenopiles</taxon>
        <taxon>Oomycota</taxon>
        <taxon>Saprolegniomycetes</taxon>
        <taxon>Saprolegniales</taxon>
        <taxon>Verrucalvaceae</taxon>
        <taxon>Aphanomyces</taxon>
    </lineage>
</organism>
<gene>
    <name evidence="2" type="ORF">AaE_007192</name>
</gene>
<dbReference type="Proteomes" id="UP000469452">
    <property type="component" value="Unassembled WGS sequence"/>
</dbReference>
<feature type="region of interest" description="Disordered" evidence="1">
    <location>
        <begin position="735"/>
        <end position="768"/>
    </location>
</feature>
<feature type="region of interest" description="Disordered" evidence="1">
    <location>
        <begin position="610"/>
        <end position="693"/>
    </location>
</feature>
<feature type="compositionally biased region" description="Basic residues" evidence="1">
    <location>
        <begin position="673"/>
        <end position="691"/>
    </location>
</feature>
<evidence type="ECO:0000313" key="2">
    <source>
        <dbReference type="EMBL" id="KAF0748931.1"/>
    </source>
</evidence>
<proteinExistence type="predicted"/>
<protein>
    <submittedName>
        <fullName evidence="2">Uncharacterized protein</fullName>
    </submittedName>
</protein>
<feature type="compositionally biased region" description="Acidic residues" evidence="1">
    <location>
        <begin position="488"/>
        <end position="497"/>
    </location>
</feature>
<evidence type="ECO:0000256" key="1">
    <source>
        <dbReference type="SAM" id="MobiDB-lite"/>
    </source>
</evidence>
<feature type="compositionally biased region" description="Acidic residues" evidence="1">
    <location>
        <begin position="613"/>
        <end position="630"/>
    </location>
</feature>
<dbReference type="AlphaFoldDB" id="A0A6A5AB34"/>
<feature type="region of interest" description="Disordered" evidence="1">
    <location>
        <begin position="375"/>
        <end position="419"/>
    </location>
</feature>
<dbReference type="VEuPathDB" id="FungiDB:H257_18332"/>
<evidence type="ECO:0000313" key="3">
    <source>
        <dbReference type="Proteomes" id="UP000469452"/>
    </source>
</evidence>
<comment type="caution">
    <text evidence="2">The sequence shown here is derived from an EMBL/GenBank/DDBJ whole genome shotgun (WGS) entry which is preliminary data.</text>
</comment>